<dbReference type="CDD" id="cd01425">
    <property type="entry name" value="RPS2"/>
    <property type="match status" value="1"/>
</dbReference>
<evidence type="ECO:0000256" key="5">
    <source>
        <dbReference type="ARBA" id="ARBA00023274"/>
    </source>
</evidence>
<keyword evidence="5" id="KW-0687">Ribonucleoprotein</keyword>
<dbReference type="GO" id="GO:0006412">
    <property type="term" value="P:translation"/>
    <property type="evidence" value="ECO:0007669"/>
    <property type="project" value="InterPro"/>
</dbReference>
<organism evidence="9 10">
    <name type="scientific">Allacma fusca</name>
    <dbReference type="NCBI Taxonomy" id="39272"/>
    <lineage>
        <taxon>Eukaryota</taxon>
        <taxon>Metazoa</taxon>
        <taxon>Ecdysozoa</taxon>
        <taxon>Arthropoda</taxon>
        <taxon>Hexapoda</taxon>
        <taxon>Collembola</taxon>
        <taxon>Symphypleona</taxon>
        <taxon>Sminthuridae</taxon>
        <taxon>Allacma</taxon>
    </lineage>
</organism>
<name>A0A8J2JGT7_9HEXA</name>
<dbReference type="FunFam" id="3.40.50.10490:FF:000026">
    <property type="entry name" value="28S ribosomal protein S2, mitochondrial"/>
    <property type="match status" value="1"/>
</dbReference>
<evidence type="ECO:0000256" key="2">
    <source>
        <dbReference type="ARBA" id="ARBA00006242"/>
    </source>
</evidence>
<dbReference type="InterPro" id="IPR001865">
    <property type="entry name" value="Ribosomal_uS2"/>
</dbReference>
<gene>
    <name evidence="9" type="ORF">AFUS01_LOCUS6085</name>
</gene>
<dbReference type="EMBL" id="CAJVCH010039623">
    <property type="protein sequence ID" value="CAG7716585.1"/>
    <property type="molecule type" value="Genomic_DNA"/>
</dbReference>
<dbReference type="HAMAP" id="MF_00291_B">
    <property type="entry name" value="Ribosomal_uS2_B"/>
    <property type="match status" value="1"/>
</dbReference>
<evidence type="ECO:0000256" key="8">
    <source>
        <dbReference type="ARBA" id="ARBA00083109"/>
    </source>
</evidence>
<comment type="caution">
    <text evidence="9">The sequence shown here is derived from an EMBL/GenBank/DDBJ whole genome shotgun (WGS) entry which is preliminary data.</text>
</comment>
<evidence type="ECO:0000256" key="1">
    <source>
        <dbReference type="ARBA" id="ARBA00004173"/>
    </source>
</evidence>
<dbReference type="Proteomes" id="UP000708208">
    <property type="component" value="Unassembled WGS sequence"/>
</dbReference>
<reference evidence="9" key="1">
    <citation type="submission" date="2021-06" db="EMBL/GenBank/DDBJ databases">
        <authorList>
            <person name="Hodson N. C."/>
            <person name="Mongue J. A."/>
            <person name="Jaron S. K."/>
        </authorList>
    </citation>
    <scope>NUCLEOTIDE SEQUENCE</scope>
</reference>
<keyword evidence="4" id="KW-0496">Mitochondrion</keyword>
<evidence type="ECO:0000313" key="10">
    <source>
        <dbReference type="Proteomes" id="UP000708208"/>
    </source>
</evidence>
<keyword evidence="3" id="KW-0689">Ribosomal protein</keyword>
<evidence type="ECO:0000256" key="6">
    <source>
        <dbReference type="ARBA" id="ARBA00059792"/>
    </source>
</evidence>
<evidence type="ECO:0000256" key="3">
    <source>
        <dbReference type="ARBA" id="ARBA00022980"/>
    </source>
</evidence>
<dbReference type="OrthoDB" id="2320368at2759"/>
<dbReference type="GO" id="GO:0005763">
    <property type="term" value="C:mitochondrial small ribosomal subunit"/>
    <property type="evidence" value="ECO:0007669"/>
    <property type="project" value="UniProtKB-ARBA"/>
</dbReference>
<dbReference type="InterPro" id="IPR005706">
    <property type="entry name" value="Ribosomal_uS2_bac/mit/plastid"/>
</dbReference>
<dbReference type="PROSITE" id="PS00962">
    <property type="entry name" value="RIBOSOMAL_S2_1"/>
    <property type="match status" value="1"/>
</dbReference>
<comment type="similarity">
    <text evidence="2">Belongs to the universal ribosomal protein uS2 family.</text>
</comment>
<accession>A0A8J2JGT7</accession>
<dbReference type="GO" id="GO:0003735">
    <property type="term" value="F:structural constituent of ribosome"/>
    <property type="evidence" value="ECO:0007669"/>
    <property type="project" value="InterPro"/>
</dbReference>
<evidence type="ECO:0000256" key="4">
    <source>
        <dbReference type="ARBA" id="ARBA00023128"/>
    </source>
</evidence>
<keyword evidence="10" id="KW-1185">Reference proteome</keyword>
<evidence type="ECO:0000313" key="9">
    <source>
        <dbReference type="EMBL" id="CAG7716585.1"/>
    </source>
</evidence>
<dbReference type="InterPro" id="IPR018130">
    <property type="entry name" value="Ribosomal_uS2_CS"/>
</dbReference>
<protein>
    <recommendedName>
        <fullName evidence="7">Small ribosomal subunit protein uS2m</fullName>
    </recommendedName>
    <alternativeName>
        <fullName evidence="8">28S ribosomal protein S2, mitochondrial</fullName>
    </alternativeName>
</protein>
<proteinExistence type="inferred from homology"/>
<dbReference type="Pfam" id="PF00318">
    <property type="entry name" value="Ribosomal_S2"/>
    <property type="match status" value="1"/>
</dbReference>
<evidence type="ECO:0000256" key="7">
    <source>
        <dbReference type="ARBA" id="ARBA00071390"/>
    </source>
</evidence>
<dbReference type="PANTHER" id="PTHR12534">
    <property type="entry name" value="30S RIBOSOMAL PROTEIN S2 PROKARYOTIC AND ORGANELLAR"/>
    <property type="match status" value="1"/>
</dbReference>
<comment type="subcellular location">
    <subcellularLocation>
        <location evidence="1">Mitochondrion</location>
    </subcellularLocation>
</comment>
<dbReference type="AlphaFoldDB" id="A0A8J2JGT7"/>
<sequence>MSIPAIKLKAKLKPEEQQVVFPERKPTENIVPVRELVAGDETLQNPDYFQVHELFTVKDLFDARVHLGHKIGSMDPHMKPFIFGTRFDTVIFDLDKTAFHLRQALNFAAHIAYRKGVILFVTRSAATMNLVERTALEVGEYAHTKDYDTKILTNSTTFFQGLTRLPDLIILLSTLDTVLAQHKIVADAAKMLIPTIGIVDSNCVPNQVTYPVPGNDDTPCAVELYCKLIKEAIMRGKNRRKLNDSQQSKAVETKE</sequence>
<comment type="function">
    <text evidence="6">Required for mitoribosome formation and stability, and mitochondrial translation.</text>
</comment>
<dbReference type="PANTHER" id="PTHR12534:SF0">
    <property type="entry name" value="SMALL RIBOSOMAL SUBUNIT PROTEIN US2M"/>
    <property type="match status" value="1"/>
</dbReference>
<dbReference type="GO" id="GO:0005743">
    <property type="term" value="C:mitochondrial inner membrane"/>
    <property type="evidence" value="ECO:0007669"/>
    <property type="project" value="UniProtKB-ARBA"/>
</dbReference>